<dbReference type="PANTHER" id="PTHR34301:SF8">
    <property type="entry name" value="ATPASE DOMAIN-CONTAINING PROTEIN"/>
    <property type="match status" value="1"/>
</dbReference>
<dbReference type="Pfam" id="PF13191">
    <property type="entry name" value="AAA_16"/>
    <property type="match status" value="1"/>
</dbReference>
<keyword evidence="3" id="KW-0067">ATP-binding</keyword>
<keyword evidence="1" id="KW-1133">Transmembrane helix</keyword>
<accession>A0ABS4DGW1</accession>
<feature type="transmembrane region" description="Helical" evidence="1">
    <location>
        <begin position="198"/>
        <end position="219"/>
    </location>
</feature>
<dbReference type="EMBL" id="SIJK02000081">
    <property type="protein sequence ID" value="MBP1468629.1"/>
    <property type="molecule type" value="Genomic_DNA"/>
</dbReference>
<dbReference type="SUPFAM" id="SSF52540">
    <property type="entry name" value="P-loop containing nucleoside triphosphate hydrolases"/>
    <property type="match status" value="1"/>
</dbReference>
<keyword evidence="4" id="KW-1185">Reference proteome</keyword>
<dbReference type="InterPro" id="IPR041664">
    <property type="entry name" value="AAA_16"/>
</dbReference>
<evidence type="ECO:0000313" key="4">
    <source>
        <dbReference type="Proteomes" id="UP001193081"/>
    </source>
</evidence>
<feature type="transmembrane region" description="Helical" evidence="1">
    <location>
        <begin position="136"/>
        <end position="164"/>
    </location>
</feature>
<dbReference type="Proteomes" id="UP001193081">
    <property type="component" value="Unassembled WGS sequence"/>
</dbReference>
<feature type="transmembrane region" description="Helical" evidence="1">
    <location>
        <begin position="101"/>
        <end position="124"/>
    </location>
</feature>
<reference evidence="3 4" key="1">
    <citation type="submission" date="2021-03" db="EMBL/GenBank/DDBJ databases">
        <authorList>
            <person name="Grouzdev D.S."/>
        </authorList>
    </citation>
    <scope>NUCLEOTIDE SEQUENCE [LARGE SCALE GENOMIC DNA]</scope>
    <source>
        <strain evidence="3 4">M50-1</strain>
    </source>
</reference>
<feature type="domain" description="Orc1-like AAA ATPase" evidence="2">
    <location>
        <begin position="609"/>
        <end position="741"/>
    </location>
</feature>
<evidence type="ECO:0000259" key="2">
    <source>
        <dbReference type="Pfam" id="PF13191"/>
    </source>
</evidence>
<comment type="caution">
    <text evidence="3">The sequence shown here is derived from an EMBL/GenBank/DDBJ whole genome shotgun (WGS) entry which is preliminary data.</text>
</comment>
<dbReference type="GO" id="GO:0005524">
    <property type="term" value="F:ATP binding"/>
    <property type="evidence" value="ECO:0007669"/>
    <property type="project" value="UniProtKB-KW"/>
</dbReference>
<organism evidence="3 4">
    <name type="scientific">Candidatus Chloroploca mongolica</name>
    <dbReference type="NCBI Taxonomy" id="2528176"/>
    <lineage>
        <taxon>Bacteria</taxon>
        <taxon>Bacillati</taxon>
        <taxon>Chloroflexota</taxon>
        <taxon>Chloroflexia</taxon>
        <taxon>Chloroflexales</taxon>
        <taxon>Chloroflexineae</taxon>
        <taxon>Oscillochloridaceae</taxon>
        <taxon>Candidatus Chloroploca</taxon>
    </lineage>
</organism>
<feature type="transmembrane region" description="Helical" evidence="1">
    <location>
        <begin position="170"/>
        <end position="191"/>
    </location>
</feature>
<keyword evidence="3" id="KW-0547">Nucleotide-binding</keyword>
<protein>
    <submittedName>
        <fullName evidence="3">ATP-binding protein</fullName>
    </submittedName>
</protein>
<keyword evidence="1" id="KW-0472">Membrane</keyword>
<feature type="transmembrane region" description="Helical" evidence="1">
    <location>
        <begin position="72"/>
        <end position="95"/>
    </location>
</feature>
<dbReference type="InterPro" id="IPR027417">
    <property type="entry name" value="P-loop_NTPase"/>
</dbReference>
<gene>
    <name evidence="3" type="ORF">EYB53_023145</name>
</gene>
<evidence type="ECO:0000256" key="1">
    <source>
        <dbReference type="SAM" id="Phobius"/>
    </source>
</evidence>
<dbReference type="Gene3D" id="3.40.50.300">
    <property type="entry name" value="P-loop containing nucleotide triphosphate hydrolases"/>
    <property type="match status" value="1"/>
</dbReference>
<sequence length="969" mass="106880">MPNFPTYRGALPACLNPLNPRHYLLLAAWVFFQPTALKWYLYQAAPELYQEADAGWKRLVGKIWQIKAYRHLWLMVPGLSFVLSSVLAVSVNWLQGTPVNWQGVAFGVVVGVAFGVVVGVWSGVGSGFSMLASEAGGVAGGVVVGMALGVVVGVALGVVVGVALGVVGGVAFGVVGGVVGGVAFGVALGVVGGVALGVALGVVGGVAYGVVGGVAYGVVGGVGESIVGGVLDVVLRDAAVGAAIGVWFGVGALRLPFYLLQLFPALFSRRRGQHPVVWDEFGVLPLPFSRAFLLHQLQQEEAEGLQLLVSVSRNPCQRWAAQAALQHYLHNHDQPLQVLYRLIDASVVDEYLNTPVHRYDWDKGLSVRQMLLAELNQRWVERYNIDNPRWVYGLTRPLRDRRVTPLTHFAGMLHDLLEAQEQIETGAQPFDLARWRASYTDLQAYPGGAELAQMFAAMEAFLGYRQLKQLSSASSQVFHPEQWGDTAGSRRSAQGTANSLSVAQHAIVRPAVLTALGQLADVGHHIKAYYDSTSRANKQAALLRATDALKALDQDVQTRVMAPEQALLRRIIRQWQALIITEGGLVGRAAQAGPVSNPYILNNPAEGERFVGREEIMRRLEELWAPEGRIPSVVIYGHRRMGKTSILHNLGRRFGPRTIIVDFNMQRVGRVRDEAGLLYLLALHIYDEAVAQGLSGLEEPVEADFSVERPYLSFTRFLKRLDPVRAGRRLIIAIDEFEKLETQIEAGHLTPDLFEFWRGTFTTFPWFVLAFAGLYSLEERRHDYWHPLFGSVTGIRVSFLSPEAARRLIIEPSPDFDLDYDEAAIEHIIALTNGQPFLVQLIGHALVSRFNRLSFEEGREQARRFEREDVDQVIAAPEFFRDGEAYFSGVWNQAERGQATGQLQVLRTLAPHPEGLTREQLVAATGLPDTELEAVLKPLVRHDVIALNGTHYHFTVELMRRWVVKHHPA</sequence>
<keyword evidence="1" id="KW-0812">Transmembrane</keyword>
<proteinExistence type="predicted"/>
<name>A0ABS4DGW1_9CHLR</name>
<evidence type="ECO:0000313" key="3">
    <source>
        <dbReference type="EMBL" id="MBP1468629.1"/>
    </source>
</evidence>
<dbReference type="PANTHER" id="PTHR34301">
    <property type="entry name" value="DNA-BINDING PROTEIN-RELATED"/>
    <property type="match status" value="1"/>
</dbReference>
<feature type="transmembrane region" description="Helical" evidence="1">
    <location>
        <begin position="239"/>
        <end position="260"/>
    </location>
</feature>
<dbReference type="RefSeq" id="WP_167857567.1">
    <property type="nucleotide sequence ID" value="NZ_SIJK02000081.1"/>
</dbReference>